<dbReference type="InterPro" id="IPR035160">
    <property type="entry name" value="DUF5334"/>
</dbReference>
<dbReference type="EMBL" id="JFJN01000051">
    <property type="protein sequence ID" value="EZH79571.1"/>
    <property type="molecule type" value="Genomic_DNA"/>
</dbReference>
<evidence type="ECO:0000256" key="1">
    <source>
        <dbReference type="SAM" id="SignalP"/>
    </source>
</evidence>
<evidence type="ECO:0000313" key="2">
    <source>
        <dbReference type="EMBL" id="EZH79571.1"/>
    </source>
</evidence>
<feature type="signal peptide" evidence="1">
    <location>
        <begin position="1"/>
        <end position="17"/>
    </location>
</feature>
<protein>
    <recommendedName>
        <fullName evidence="4">DUF5666 domain-containing protein</fullName>
    </recommendedName>
</protein>
<evidence type="ECO:0008006" key="4">
    <source>
        <dbReference type="Google" id="ProtNLM"/>
    </source>
</evidence>
<dbReference type="Proteomes" id="UP000023842">
    <property type="component" value="Unassembled WGS sequence"/>
</dbReference>
<reference evidence="3" key="1">
    <citation type="journal article" date="2014" name="Genome Announc.">
        <title>Draft Genome Sequence of the algae degrading bacterium Pseudomonas mendocina AD6.</title>
        <authorList>
            <person name="Barney B.M."/>
            <person name="Lenneman E.M."/>
        </authorList>
    </citation>
    <scope>NUCLEOTIDE SEQUENCE [LARGE SCALE GENOMIC DNA]</scope>
    <source>
        <strain evidence="3">AD6</strain>
    </source>
</reference>
<gene>
    <name evidence="2" type="ORF">AU05_17325</name>
</gene>
<proteinExistence type="predicted"/>
<sequence>MRFLLIGLFLFSGVALAWDGYDYDAGSDVSIESGNLVRPGETIEFYDYGSGEYRDADVESINRYGGSVEVEVYDHDSGEYRTFEMED</sequence>
<name>A0ABP3BWY6_9GAMM</name>
<keyword evidence="3" id="KW-1185">Reference proteome</keyword>
<feature type="chain" id="PRO_5046301750" description="DUF5666 domain-containing protein" evidence="1">
    <location>
        <begin position="18"/>
        <end position="87"/>
    </location>
</feature>
<dbReference type="RefSeq" id="WP_037002569.1">
    <property type="nucleotide sequence ID" value="NZ_JFJN01000051.1"/>
</dbReference>
<keyword evidence="1" id="KW-0732">Signal</keyword>
<dbReference type="Pfam" id="PF17268">
    <property type="entry name" value="DUF5334"/>
    <property type="match status" value="1"/>
</dbReference>
<comment type="caution">
    <text evidence="2">The sequence shown here is derived from an EMBL/GenBank/DDBJ whole genome shotgun (WGS) entry which is preliminary data.</text>
</comment>
<accession>A0ABP3BWY6</accession>
<evidence type="ECO:0000313" key="3">
    <source>
        <dbReference type="Proteomes" id="UP000023842"/>
    </source>
</evidence>
<organism evidence="2 3">
    <name type="scientific">Ectopseudomonas composti</name>
    <dbReference type="NCBI Taxonomy" id="658457"/>
    <lineage>
        <taxon>Bacteria</taxon>
        <taxon>Pseudomonadati</taxon>
        <taxon>Pseudomonadota</taxon>
        <taxon>Gammaproteobacteria</taxon>
        <taxon>Pseudomonadales</taxon>
        <taxon>Pseudomonadaceae</taxon>
        <taxon>Ectopseudomonas</taxon>
    </lineage>
</organism>